<dbReference type="VEuPathDB" id="HostDB:ENSG00000113946"/>
<feature type="transmembrane region" description="Helical" evidence="1">
    <location>
        <begin position="74"/>
        <end position="95"/>
    </location>
</feature>
<keyword evidence="1" id="KW-0812">Transmembrane</keyword>
<organism evidence="2">
    <name type="scientific">Homo sapiens</name>
    <name type="common">Human</name>
    <dbReference type="NCBI Taxonomy" id="9606"/>
    <lineage>
        <taxon>Eukaryota</taxon>
        <taxon>Metazoa</taxon>
        <taxon>Chordata</taxon>
        <taxon>Craniata</taxon>
        <taxon>Vertebrata</taxon>
        <taxon>Euteleostomi</taxon>
        <taxon>Mammalia</taxon>
        <taxon>Eutheria</taxon>
        <taxon>Euarchontoglires</taxon>
        <taxon>Primates</taxon>
        <taxon>Haplorrhini</taxon>
        <taxon>Catarrhini</taxon>
        <taxon>Hominidae</taxon>
        <taxon>Homo</taxon>
    </lineage>
</organism>
<dbReference type="AlphaFoldDB" id="A0SDD8"/>
<protein>
    <submittedName>
        <fullName evidence="2">PCLN-1</fullName>
    </submittedName>
</protein>
<evidence type="ECO:0000313" key="2">
    <source>
        <dbReference type="EMBL" id="ABC47832.1"/>
    </source>
</evidence>
<sequence length="119" mass="13467">MTSRTPLLVTACLYYSYCNSRHLQQGVRKSKRPVFSHCQVPETQKTDTRHLSGARAGVCPCCHPDGLLATMRDLLQYIACFFAFFSAGFLIVATWTDCWMVNADDSLEMLDLRETILIP</sequence>
<dbReference type="ChiTaRS" id="CLDN16">
    <property type="organism name" value="human"/>
</dbReference>
<name>A0SDD8_HUMAN</name>
<reference evidence="2" key="1">
    <citation type="submission" date="2005-11" db="EMBL/GenBank/DDBJ databases">
        <title>Identification and subcellular localization of paracellin-1 in human salivary glands.</title>
        <authorList>
            <person name="Kriegs J.O."/>
            <person name="Homann V."/>
            <person name="Kinne R.K.H."/>
        </authorList>
    </citation>
    <scope>NUCLEOTIDE SEQUENCE</scope>
    <source>
        <tissue evidence="2">Glandula submandibularis</tissue>
    </source>
</reference>
<accession>A0SDD8</accession>
<dbReference type="EMBL" id="DQ305102">
    <property type="protein sequence ID" value="ABC47832.1"/>
    <property type="molecule type" value="mRNA"/>
</dbReference>
<evidence type="ECO:0000256" key="1">
    <source>
        <dbReference type="SAM" id="Phobius"/>
    </source>
</evidence>
<keyword evidence="1" id="KW-1133">Transmembrane helix</keyword>
<dbReference type="Antibodypedia" id="19357">
    <property type="antibodies" value="194 antibodies from 25 providers"/>
</dbReference>
<proteinExistence type="evidence at transcript level"/>
<dbReference type="HOGENOM" id="CLU_2060625_0_0_1"/>
<keyword evidence="1" id="KW-0472">Membrane</keyword>
<dbReference type="UCSC" id="uc010hze.4">
    <property type="organism name" value="human"/>
</dbReference>